<evidence type="ECO:0000313" key="9">
    <source>
        <dbReference type="EMBL" id="MBO1927539.1"/>
    </source>
</evidence>
<proteinExistence type="predicted"/>
<dbReference type="InterPro" id="IPR001789">
    <property type="entry name" value="Sig_transdc_resp-reg_receiver"/>
</dbReference>
<dbReference type="SMART" id="SM00448">
    <property type="entry name" value="REC"/>
    <property type="match status" value="1"/>
</dbReference>
<dbReference type="PANTHER" id="PTHR45339">
    <property type="entry name" value="HYBRID SIGNAL TRANSDUCTION HISTIDINE KINASE J"/>
    <property type="match status" value="1"/>
</dbReference>
<evidence type="ECO:0000259" key="8">
    <source>
        <dbReference type="PROSITE" id="PS50110"/>
    </source>
</evidence>
<evidence type="ECO:0000259" key="7">
    <source>
        <dbReference type="PROSITE" id="PS50109"/>
    </source>
</evidence>
<dbReference type="InterPro" id="IPR035965">
    <property type="entry name" value="PAS-like_dom_sf"/>
</dbReference>
<evidence type="ECO:0000256" key="1">
    <source>
        <dbReference type="ARBA" id="ARBA00000085"/>
    </source>
</evidence>
<keyword evidence="6" id="KW-1133">Transmembrane helix</keyword>
<dbReference type="SMART" id="SM00387">
    <property type="entry name" value="HATPase_c"/>
    <property type="match status" value="1"/>
</dbReference>
<keyword evidence="10" id="KW-1185">Reference proteome</keyword>
<keyword evidence="4" id="KW-0902">Two-component regulatory system</keyword>
<dbReference type="PROSITE" id="PS50110">
    <property type="entry name" value="RESPONSE_REGULATORY"/>
    <property type="match status" value="1"/>
</dbReference>
<evidence type="ECO:0000256" key="5">
    <source>
        <dbReference type="PROSITE-ProRule" id="PRU00169"/>
    </source>
</evidence>
<dbReference type="InterPro" id="IPR000014">
    <property type="entry name" value="PAS"/>
</dbReference>
<dbReference type="CDD" id="cd17546">
    <property type="entry name" value="REC_hyHK_CKI1_RcsC-like"/>
    <property type="match status" value="1"/>
</dbReference>
<comment type="caution">
    <text evidence="9">The sequence shown here is derived from an EMBL/GenBank/DDBJ whole genome shotgun (WGS) entry which is preliminary data.</text>
</comment>
<feature type="domain" description="Histidine kinase" evidence="7">
    <location>
        <begin position="655"/>
        <end position="879"/>
    </location>
</feature>
<reference evidence="9 10" key="1">
    <citation type="submission" date="2021-03" db="EMBL/GenBank/DDBJ databases">
        <title>Thiomicrorhabdus sp.nov.,novel sulfur-oxidizing bacteria isolated from coastal sediment.</title>
        <authorList>
            <person name="Liu X."/>
        </authorList>
    </citation>
    <scope>NUCLEOTIDE SEQUENCE [LARGE SCALE GENOMIC DNA]</scope>
    <source>
        <strain evidence="9 10">6S2-11</strain>
    </source>
</reference>
<gene>
    <name evidence="9" type="ORF">J3998_08100</name>
</gene>
<dbReference type="EMBL" id="JAGETV010000013">
    <property type="protein sequence ID" value="MBO1927539.1"/>
    <property type="molecule type" value="Genomic_DNA"/>
</dbReference>
<dbReference type="CDD" id="cd00082">
    <property type="entry name" value="HisKA"/>
    <property type="match status" value="1"/>
</dbReference>
<dbReference type="Gene3D" id="3.40.50.2300">
    <property type="match status" value="1"/>
</dbReference>
<evidence type="ECO:0000256" key="4">
    <source>
        <dbReference type="ARBA" id="ARBA00023012"/>
    </source>
</evidence>
<dbReference type="Gene3D" id="1.10.287.130">
    <property type="match status" value="1"/>
</dbReference>
<dbReference type="InterPro" id="IPR036097">
    <property type="entry name" value="HisK_dim/P_sf"/>
</dbReference>
<dbReference type="PANTHER" id="PTHR45339:SF1">
    <property type="entry name" value="HYBRID SIGNAL TRANSDUCTION HISTIDINE KINASE J"/>
    <property type="match status" value="1"/>
</dbReference>
<evidence type="ECO:0000313" key="10">
    <source>
        <dbReference type="Proteomes" id="UP000664835"/>
    </source>
</evidence>
<dbReference type="Gene3D" id="3.30.565.10">
    <property type="entry name" value="Histidine kinase-like ATPase, C-terminal domain"/>
    <property type="match status" value="1"/>
</dbReference>
<dbReference type="RefSeq" id="WP_208149838.1">
    <property type="nucleotide sequence ID" value="NZ_JAGETV010000013.1"/>
</dbReference>
<dbReference type="Pfam" id="PF02518">
    <property type="entry name" value="HATPase_c"/>
    <property type="match status" value="1"/>
</dbReference>
<dbReference type="PROSITE" id="PS50109">
    <property type="entry name" value="HIS_KIN"/>
    <property type="match status" value="1"/>
</dbReference>
<evidence type="ECO:0000256" key="2">
    <source>
        <dbReference type="ARBA" id="ARBA00012438"/>
    </source>
</evidence>
<feature type="modified residue" description="4-aspartylphosphate" evidence="5">
    <location>
        <position position="1088"/>
    </location>
</feature>
<dbReference type="PRINTS" id="PR00344">
    <property type="entry name" value="BCTRLSENSOR"/>
</dbReference>
<evidence type="ECO:0000256" key="3">
    <source>
        <dbReference type="ARBA" id="ARBA00022553"/>
    </source>
</evidence>
<dbReference type="SUPFAM" id="SSF55785">
    <property type="entry name" value="PYP-like sensor domain (PAS domain)"/>
    <property type="match status" value="1"/>
</dbReference>
<dbReference type="SUPFAM" id="SSF47384">
    <property type="entry name" value="Homodimeric domain of signal transducing histidine kinase"/>
    <property type="match status" value="1"/>
</dbReference>
<dbReference type="Gene3D" id="3.30.450.20">
    <property type="entry name" value="PAS domain"/>
    <property type="match status" value="1"/>
</dbReference>
<feature type="transmembrane region" description="Helical" evidence="6">
    <location>
        <begin position="305"/>
        <end position="327"/>
    </location>
</feature>
<dbReference type="CDD" id="cd16922">
    <property type="entry name" value="HATPase_EvgS-ArcB-TorS-like"/>
    <property type="match status" value="1"/>
</dbReference>
<dbReference type="InterPro" id="IPR005467">
    <property type="entry name" value="His_kinase_dom"/>
</dbReference>
<dbReference type="Pfam" id="PF00512">
    <property type="entry name" value="HisKA"/>
    <property type="match status" value="1"/>
</dbReference>
<comment type="catalytic activity">
    <reaction evidence="1">
        <text>ATP + protein L-histidine = ADP + protein N-phospho-L-histidine.</text>
        <dbReference type="EC" id="2.7.13.3"/>
    </reaction>
</comment>
<sequence>MYKTHIINSLSLLILVLLIWVFGWINYQNYSQIQAQKNWQLYLHKFQAGLNVYDALLSEQLAIQGLSSGNRDKINQISEKSNAEKLHRNLKVLDVEFEWKPIHQDVLEEVQFSREDFLSCLENTSSDCRSNYDLFSLAIDEASIQLVNELQSASSQANFDPFVNELYLFIIRLNDWQTNLQKLAASLSLYSHNPSDPDWEIIKNYLFVLSKTSILIQPSANLTAEYPELTDGMLRVAQDLQQLRQIALPLKQRQTPYKKASYAVDKVVLPSELNQLQVYPQNLRDQLFRQLVQKSDDLYNEGIRYSFGVIALSLFMLLLMLASIFSIRKHAILPLRQNEVLLAHAPVGILQIDLKQNINMINNQALQMFGYSLKEIQEQPLRKLSPLLADFLKTVNKEPVFSKEITGIKHNGNAFPIELSAVEIGEGNERLSLLLLSDLTEKHNAKVLENKQKDLVEILKDATETTLAQVVDIQVIWEGFLQQMQNLIGANCCFVVEVLDQDNPHFKILAKVPPHHDKNNESESSSYVKGHEKFYIELFKKSPLLMLSEFPEISVLFDEVFPEDVPGSEKIIVPIHHSEVLVGFFGVDLVVGDIEVTQSYLERFKTTFSVMISHEIYNKRQQTLIDALNCQTEEAIRAKDNAEAAAKAKSRFLANMSHEIRTPMNAVLGMLHLLKLTDLTKTQSDYVQKSQRAGESLMGIINDILDFSKIDSGNLELEEVAFDLETLLLNQMELIAESNQKSKLAFILDFDAPDFERGGQWIVGDALRLQQVITNLLSNAAKFTEYGSVKLAVQGSKKNGRAEFSFAVRDTGIGISPEAQTRLFQQFTQADESTTRKYGGTGLGLAISQQIIQLMGGEIILKSELGKGSTFSFDIGFPVQNSNVEKPDVDTANKHVLMFGELLVQSSVVASYLKRKGVRVTRLDLADVFTLDFDSLELFDGIFIELSKGLESPESFENARDVLTFMRETQRQIMSKTYLLNCGIEDIVNLITEFDLAGQIHCLTTPSQLLHEWLLNSGEEIKQNSALTNFDLQGKSVLLVEDNPINQQVAMELLHSQGMLVEVADNGQHALDVIHSHPDNYFDVVLMDLQMPVMGGHDATIRLREESRYNSLPIIALSAHAFQEEIDRSMAIGINDFITKPVLPEALYQTIGKVIGAAQNNSLG</sequence>
<dbReference type="NCBIfam" id="TIGR00229">
    <property type="entry name" value="sensory_box"/>
    <property type="match status" value="1"/>
</dbReference>
<dbReference type="SMART" id="SM00388">
    <property type="entry name" value="HisKA"/>
    <property type="match status" value="1"/>
</dbReference>
<dbReference type="InterPro" id="IPR003594">
    <property type="entry name" value="HATPase_dom"/>
</dbReference>
<feature type="domain" description="Response regulatory" evidence="8">
    <location>
        <begin position="1036"/>
        <end position="1155"/>
    </location>
</feature>
<dbReference type="Pfam" id="PF13426">
    <property type="entry name" value="PAS_9"/>
    <property type="match status" value="1"/>
</dbReference>
<dbReference type="CDD" id="cd00130">
    <property type="entry name" value="PAS"/>
    <property type="match status" value="1"/>
</dbReference>
<keyword evidence="3 5" id="KW-0597">Phosphoprotein</keyword>
<accession>A0ABS3Q5E3</accession>
<dbReference type="Pfam" id="PF00072">
    <property type="entry name" value="Response_reg"/>
    <property type="match status" value="1"/>
</dbReference>
<dbReference type="InterPro" id="IPR003661">
    <property type="entry name" value="HisK_dim/P_dom"/>
</dbReference>
<organism evidence="9 10">
    <name type="scientific">Thiomicrorhabdus marina</name>
    <dbReference type="NCBI Taxonomy" id="2818442"/>
    <lineage>
        <taxon>Bacteria</taxon>
        <taxon>Pseudomonadati</taxon>
        <taxon>Pseudomonadota</taxon>
        <taxon>Gammaproteobacteria</taxon>
        <taxon>Thiotrichales</taxon>
        <taxon>Piscirickettsiaceae</taxon>
        <taxon>Thiomicrorhabdus</taxon>
    </lineage>
</organism>
<protein>
    <recommendedName>
        <fullName evidence="2">histidine kinase</fullName>
        <ecNumber evidence="2">2.7.13.3</ecNumber>
    </recommendedName>
</protein>
<keyword evidence="6" id="KW-0472">Membrane</keyword>
<keyword evidence="6" id="KW-0812">Transmembrane</keyword>
<dbReference type="SUPFAM" id="SSF55874">
    <property type="entry name" value="ATPase domain of HSP90 chaperone/DNA topoisomerase II/histidine kinase"/>
    <property type="match status" value="1"/>
</dbReference>
<dbReference type="InterPro" id="IPR011006">
    <property type="entry name" value="CheY-like_superfamily"/>
</dbReference>
<evidence type="ECO:0000256" key="6">
    <source>
        <dbReference type="SAM" id="Phobius"/>
    </source>
</evidence>
<dbReference type="InterPro" id="IPR036890">
    <property type="entry name" value="HATPase_C_sf"/>
</dbReference>
<dbReference type="Proteomes" id="UP000664835">
    <property type="component" value="Unassembled WGS sequence"/>
</dbReference>
<dbReference type="EC" id="2.7.13.3" evidence="2"/>
<dbReference type="InterPro" id="IPR004358">
    <property type="entry name" value="Sig_transdc_His_kin-like_C"/>
</dbReference>
<dbReference type="SUPFAM" id="SSF52172">
    <property type="entry name" value="CheY-like"/>
    <property type="match status" value="1"/>
</dbReference>
<name>A0ABS3Q5E3_9GAMM</name>
<feature type="transmembrane region" description="Helical" evidence="6">
    <location>
        <begin position="6"/>
        <end position="27"/>
    </location>
</feature>
<dbReference type="SMART" id="SM00091">
    <property type="entry name" value="PAS"/>
    <property type="match status" value="1"/>
</dbReference>